<evidence type="ECO:0008006" key="3">
    <source>
        <dbReference type="Google" id="ProtNLM"/>
    </source>
</evidence>
<dbReference type="InterPro" id="IPR039537">
    <property type="entry name" value="Retrotran_Ty1/copia-like"/>
</dbReference>
<dbReference type="Proteomes" id="UP000281549">
    <property type="component" value="Unassembled WGS sequence"/>
</dbReference>
<reference evidence="2" key="1">
    <citation type="journal article" date="2018" name="Nat. Microbiol.">
        <title>Leveraging single-cell genomics to expand the fungal tree of life.</title>
        <authorList>
            <person name="Ahrendt S.R."/>
            <person name="Quandt C.A."/>
            <person name="Ciobanu D."/>
            <person name="Clum A."/>
            <person name="Salamov A."/>
            <person name="Andreopoulos B."/>
            <person name="Cheng J.F."/>
            <person name="Woyke T."/>
            <person name="Pelin A."/>
            <person name="Henrissat B."/>
            <person name="Reynolds N.K."/>
            <person name="Benny G.L."/>
            <person name="Smith M.E."/>
            <person name="James T.Y."/>
            <person name="Grigoriev I.V."/>
        </authorList>
    </citation>
    <scope>NUCLEOTIDE SEQUENCE [LARGE SCALE GENOMIC DNA]</scope>
    <source>
        <strain evidence="2">CSF55</strain>
    </source>
</reference>
<dbReference type="AlphaFoldDB" id="A0A4P9YG00"/>
<dbReference type="EMBL" id="ML005528">
    <property type="protein sequence ID" value="RKP18214.1"/>
    <property type="molecule type" value="Genomic_DNA"/>
</dbReference>
<evidence type="ECO:0000313" key="1">
    <source>
        <dbReference type="EMBL" id="RKP18214.1"/>
    </source>
</evidence>
<accession>A0A4P9YG00</accession>
<sequence length="173" mass="20028">MNQVYVIKESADIKEFLNNSRIIMEGKKKDGMYQVELKRRFIPSSFVTQSTSYIFTHQQDLKELNLRIIHLTYLDVARIADSTLPKLNIPCESCAIGKLRAMLVESNLPKEYWGEALLCSTYTRNRSPTEKLITPFQLLFKQKPSLKHLQNFGTVAYVHIQKHSKKKLDPLAI</sequence>
<dbReference type="PANTHER" id="PTHR42648:SF28">
    <property type="entry name" value="TRANSPOSON-ENCODED PROTEIN WITH RIBONUCLEASE H-LIKE AND RETROVIRUS ZINC FINGER-LIKE DOMAINS"/>
    <property type="match status" value="1"/>
</dbReference>
<proteinExistence type="predicted"/>
<dbReference type="PANTHER" id="PTHR42648">
    <property type="entry name" value="TRANSPOSASE, PUTATIVE-RELATED"/>
    <property type="match status" value="1"/>
</dbReference>
<protein>
    <recommendedName>
        <fullName evidence="3">GAG-pre-integrase domain-containing protein</fullName>
    </recommendedName>
</protein>
<organism evidence="1 2">
    <name type="scientific">Rozella allomycis (strain CSF55)</name>
    <dbReference type="NCBI Taxonomy" id="988480"/>
    <lineage>
        <taxon>Eukaryota</taxon>
        <taxon>Fungi</taxon>
        <taxon>Fungi incertae sedis</taxon>
        <taxon>Cryptomycota</taxon>
        <taxon>Cryptomycota incertae sedis</taxon>
        <taxon>Rozella</taxon>
    </lineage>
</organism>
<evidence type="ECO:0000313" key="2">
    <source>
        <dbReference type="Proteomes" id="UP000281549"/>
    </source>
</evidence>
<gene>
    <name evidence="1" type="ORF">ROZALSC1DRAFT_23449</name>
</gene>
<name>A0A4P9YG00_ROZAC</name>